<keyword evidence="10 13" id="KW-1133">Transmembrane helix</keyword>
<evidence type="ECO:0000256" key="1">
    <source>
        <dbReference type="ARBA" id="ARBA00001947"/>
    </source>
</evidence>
<feature type="transmembrane region" description="Helical" evidence="13">
    <location>
        <begin position="88"/>
        <end position="114"/>
    </location>
</feature>
<dbReference type="InterPro" id="IPR008915">
    <property type="entry name" value="Peptidase_M50"/>
</dbReference>
<evidence type="ECO:0000256" key="2">
    <source>
        <dbReference type="ARBA" id="ARBA00004651"/>
    </source>
</evidence>
<name>A0A517SMQ6_9PLAN</name>
<evidence type="ECO:0000259" key="14">
    <source>
        <dbReference type="Pfam" id="PF02163"/>
    </source>
</evidence>
<feature type="transmembrane region" description="Helical" evidence="13">
    <location>
        <begin position="172"/>
        <end position="191"/>
    </location>
</feature>
<evidence type="ECO:0000256" key="9">
    <source>
        <dbReference type="ARBA" id="ARBA00022833"/>
    </source>
</evidence>
<keyword evidence="6 13" id="KW-0812">Transmembrane</keyword>
<protein>
    <submittedName>
        <fullName evidence="15">Peptidase family M50</fullName>
    </submittedName>
</protein>
<keyword evidence="4" id="KW-1003">Cell membrane</keyword>
<sequence length="219" mass="24747">MDQQELIERLIRWTLLVVSLSVHEWAHAWSAYKLGDDTAARMGRLTFNPLVHIDLVGTVILPLLNAPIGWAKPVPVQPHRFDRKYSPAFGMLLTAIAGPISNIVLAVIGTLIFAGATHFRFSHPEAFEATIVILIQFILMNIALAVFNMIPIPPLDGSRVANYFMPYSLRPAWEQIEEFSMYILIGVFVMLRYSETNILSGPVEWIFSWLLFLARPLMG</sequence>
<dbReference type="GO" id="GO:0046872">
    <property type="term" value="F:metal ion binding"/>
    <property type="evidence" value="ECO:0007669"/>
    <property type="project" value="UniProtKB-KW"/>
</dbReference>
<evidence type="ECO:0000256" key="4">
    <source>
        <dbReference type="ARBA" id="ARBA00022475"/>
    </source>
</evidence>
<dbReference type="RefSeq" id="WP_145034762.1">
    <property type="nucleotide sequence ID" value="NZ_CP036271.1"/>
</dbReference>
<evidence type="ECO:0000313" key="16">
    <source>
        <dbReference type="Proteomes" id="UP000315700"/>
    </source>
</evidence>
<keyword evidence="7" id="KW-0479">Metal-binding</keyword>
<keyword evidence="11" id="KW-0482">Metalloprotease</keyword>
<reference evidence="15 16" key="1">
    <citation type="submission" date="2019-02" db="EMBL/GenBank/DDBJ databases">
        <title>Deep-cultivation of Planctomycetes and their phenomic and genomic characterization uncovers novel biology.</title>
        <authorList>
            <person name="Wiegand S."/>
            <person name="Jogler M."/>
            <person name="Boedeker C."/>
            <person name="Pinto D."/>
            <person name="Vollmers J."/>
            <person name="Rivas-Marin E."/>
            <person name="Kohn T."/>
            <person name="Peeters S.H."/>
            <person name="Heuer A."/>
            <person name="Rast P."/>
            <person name="Oberbeckmann S."/>
            <person name="Bunk B."/>
            <person name="Jeske O."/>
            <person name="Meyerdierks A."/>
            <person name="Storesund J.E."/>
            <person name="Kallscheuer N."/>
            <person name="Luecker S."/>
            <person name="Lage O.M."/>
            <person name="Pohl T."/>
            <person name="Merkel B.J."/>
            <person name="Hornburger P."/>
            <person name="Mueller R.-W."/>
            <person name="Bruemmer F."/>
            <person name="Labrenz M."/>
            <person name="Spormann A.M."/>
            <person name="Op den Camp H."/>
            <person name="Overmann J."/>
            <person name="Amann R."/>
            <person name="Jetten M.S.M."/>
            <person name="Mascher T."/>
            <person name="Medema M.H."/>
            <person name="Devos D.P."/>
            <person name="Kaster A.-K."/>
            <person name="Ovreas L."/>
            <person name="Rohde M."/>
            <person name="Galperin M.Y."/>
            <person name="Jogler C."/>
        </authorList>
    </citation>
    <scope>NUCLEOTIDE SEQUENCE [LARGE SCALE GENOMIC DNA]</scope>
    <source>
        <strain evidence="15 16">Pan44</strain>
    </source>
</reference>
<evidence type="ECO:0000256" key="11">
    <source>
        <dbReference type="ARBA" id="ARBA00023049"/>
    </source>
</evidence>
<dbReference type="InterPro" id="IPR052348">
    <property type="entry name" value="Metallopeptidase_M50B"/>
</dbReference>
<keyword evidence="5" id="KW-0645">Protease</keyword>
<feature type="domain" description="Peptidase M50" evidence="14">
    <location>
        <begin position="131"/>
        <end position="190"/>
    </location>
</feature>
<keyword evidence="8" id="KW-0378">Hydrolase</keyword>
<dbReference type="Pfam" id="PF02163">
    <property type="entry name" value="Peptidase_M50"/>
    <property type="match status" value="1"/>
</dbReference>
<dbReference type="GO" id="GO:0006508">
    <property type="term" value="P:proteolysis"/>
    <property type="evidence" value="ECO:0007669"/>
    <property type="project" value="UniProtKB-KW"/>
</dbReference>
<evidence type="ECO:0000256" key="3">
    <source>
        <dbReference type="ARBA" id="ARBA00007931"/>
    </source>
</evidence>
<dbReference type="PANTHER" id="PTHR35864">
    <property type="entry name" value="ZINC METALLOPROTEASE MJ0611-RELATED"/>
    <property type="match status" value="1"/>
</dbReference>
<gene>
    <name evidence="15" type="ORF">Pan44_54810</name>
</gene>
<organism evidence="15 16">
    <name type="scientific">Caulifigura coniformis</name>
    <dbReference type="NCBI Taxonomy" id="2527983"/>
    <lineage>
        <taxon>Bacteria</taxon>
        <taxon>Pseudomonadati</taxon>
        <taxon>Planctomycetota</taxon>
        <taxon>Planctomycetia</taxon>
        <taxon>Planctomycetales</taxon>
        <taxon>Planctomycetaceae</taxon>
        <taxon>Caulifigura</taxon>
    </lineage>
</organism>
<dbReference type="PANTHER" id="PTHR35864:SF1">
    <property type="entry name" value="ZINC METALLOPROTEASE YWHC-RELATED"/>
    <property type="match status" value="1"/>
</dbReference>
<dbReference type="AlphaFoldDB" id="A0A517SMQ6"/>
<accession>A0A517SMQ6</accession>
<comment type="cofactor">
    <cofactor evidence="1">
        <name>Zn(2+)</name>
        <dbReference type="ChEBI" id="CHEBI:29105"/>
    </cofactor>
</comment>
<proteinExistence type="inferred from homology"/>
<dbReference type="InParanoid" id="A0A517SMQ6"/>
<evidence type="ECO:0000256" key="10">
    <source>
        <dbReference type="ARBA" id="ARBA00022989"/>
    </source>
</evidence>
<comment type="similarity">
    <text evidence="3">Belongs to the peptidase M50B family.</text>
</comment>
<dbReference type="Proteomes" id="UP000315700">
    <property type="component" value="Chromosome"/>
</dbReference>
<comment type="subcellular location">
    <subcellularLocation>
        <location evidence="2">Cell membrane</location>
        <topology evidence="2">Multi-pass membrane protein</topology>
    </subcellularLocation>
</comment>
<evidence type="ECO:0000256" key="7">
    <source>
        <dbReference type="ARBA" id="ARBA00022723"/>
    </source>
</evidence>
<keyword evidence="16" id="KW-1185">Reference proteome</keyword>
<keyword evidence="9" id="KW-0862">Zinc</keyword>
<evidence type="ECO:0000256" key="12">
    <source>
        <dbReference type="ARBA" id="ARBA00023136"/>
    </source>
</evidence>
<dbReference type="EMBL" id="CP036271">
    <property type="protein sequence ID" value="QDT57412.1"/>
    <property type="molecule type" value="Genomic_DNA"/>
</dbReference>
<dbReference type="CDD" id="cd06158">
    <property type="entry name" value="S2P-M50_like_1"/>
    <property type="match status" value="1"/>
</dbReference>
<evidence type="ECO:0000256" key="5">
    <source>
        <dbReference type="ARBA" id="ARBA00022670"/>
    </source>
</evidence>
<evidence type="ECO:0000313" key="15">
    <source>
        <dbReference type="EMBL" id="QDT57412.1"/>
    </source>
</evidence>
<dbReference type="OrthoDB" id="9800627at2"/>
<dbReference type="KEGG" id="ccos:Pan44_54810"/>
<feature type="transmembrane region" description="Helical" evidence="13">
    <location>
        <begin position="126"/>
        <end position="152"/>
    </location>
</feature>
<evidence type="ECO:0000256" key="6">
    <source>
        <dbReference type="ARBA" id="ARBA00022692"/>
    </source>
</evidence>
<dbReference type="GO" id="GO:0008237">
    <property type="term" value="F:metallopeptidase activity"/>
    <property type="evidence" value="ECO:0007669"/>
    <property type="project" value="UniProtKB-KW"/>
</dbReference>
<dbReference type="GO" id="GO:0005886">
    <property type="term" value="C:plasma membrane"/>
    <property type="evidence" value="ECO:0007669"/>
    <property type="project" value="UniProtKB-SubCell"/>
</dbReference>
<evidence type="ECO:0000256" key="8">
    <source>
        <dbReference type="ARBA" id="ARBA00022801"/>
    </source>
</evidence>
<dbReference type="InterPro" id="IPR044537">
    <property type="entry name" value="Rip2-like"/>
</dbReference>
<keyword evidence="12 13" id="KW-0472">Membrane</keyword>
<evidence type="ECO:0000256" key="13">
    <source>
        <dbReference type="SAM" id="Phobius"/>
    </source>
</evidence>
<feature type="transmembrane region" description="Helical" evidence="13">
    <location>
        <begin position="50"/>
        <end position="68"/>
    </location>
</feature>